<accession>A0A8J4GGQ8</accession>
<feature type="compositionally biased region" description="Low complexity" evidence="1">
    <location>
        <begin position="122"/>
        <end position="134"/>
    </location>
</feature>
<feature type="compositionally biased region" description="Low complexity" evidence="1">
    <location>
        <begin position="635"/>
        <end position="647"/>
    </location>
</feature>
<organism evidence="2 3">
    <name type="scientific">Volvox reticuliferus</name>
    <dbReference type="NCBI Taxonomy" id="1737510"/>
    <lineage>
        <taxon>Eukaryota</taxon>
        <taxon>Viridiplantae</taxon>
        <taxon>Chlorophyta</taxon>
        <taxon>core chlorophytes</taxon>
        <taxon>Chlorophyceae</taxon>
        <taxon>CS clade</taxon>
        <taxon>Chlamydomonadales</taxon>
        <taxon>Volvocaceae</taxon>
        <taxon>Volvox</taxon>
    </lineage>
</organism>
<feature type="compositionally biased region" description="Low complexity" evidence="1">
    <location>
        <begin position="537"/>
        <end position="553"/>
    </location>
</feature>
<feature type="region of interest" description="Disordered" evidence="1">
    <location>
        <begin position="248"/>
        <end position="268"/>
    </location>
</feature>
<feature type="region of interest" description="Disordered" evidence="1">
    <location>
        <begin position="531"/>
        <end position="647"/>
    </location>
</feature>
<feature type="region of interest" description="Disordered" evidence="1">
    <location>
        <begin position="209"/>
        <end position="228"/>
    </location>
</feature>
<feature type="region of interest" description="Disordered" evidence="1">
    <location>
        <begin position="122"/>
        <end position="149"/>
    </location>
</feature>
<dbReference type="AlphaFoldDB" id="A0A8J4GGQ8"/>
<dbReference type="EMBL" id="BNCQ01000022">
    <property type="protein sequence ID" value="GIM06755.1"/>
    <property type="molecule type" value="Genomic_DNA"/>
</dbReference>
<reference evidence="2" key="1">
    <citation type="journal article" date="2021" name="Proc. Natl. Acad. Sci. U.S.A.">
        <title>Three genomes in the algal genus Volvox reveal the fate of a haploid sex-determining region after a transition to homothallism.</title>
        <authorList>
            <person name="Yamamoto K."/>
            <person name="Hamaji T."/>
            <person name="Kawai-Toyooka H."/>
            <person name="Matsuzaki R."/>
            <person name="Takahashi F."/>
            <person name="Nishimura Y."/>
            <person name="Kawachi M."/>
            <person name="Noguchi H."/>
            <person name="Minakuchi Y."/>
            <person name="Umen J.G."/>
            <person name="Toyoda A."/>
            <person name="Nozaki H."/>
        </authorList>
    </citation>
    <scope>NUCLEOTIDE SEQUENCE</scope>
    <source>
        <strain evidence="2">NIES-3785</strain>
    </source>
</reference>
<comment type="caution">
    <text evidence="2">The sequence shown here is derived from an EMBL/GenBank/DDBJ whole genome shotgun (WGS) entry which is preliminary data.</text>
</comment>
<evidence type="ECO:0000313" key="2">
    <source>
        <dbReference type="EMBL" id="GIM06755.1"/>
    </source>
</evidence>
<sequence>SVALSLADMLPSVSVANACTALLSVSVMPPSLPVLLQPPPPPPPLVTYSDVNAAVKPHQIILLGEPVRGKETAFTGAPCASVSAADADAVTPTGHNRMIRVAGATSSNAVGGGAGIGGQLSGSSGAGAASAAGGHIDDGDSDNGAGARDLSGIMNGVRISGDGTTWDSEARYGDGGSVGLLQHTASAKDATDNAASMASMPVIFRTCHPAMGGEGDGDGDDSNGSGSGCRDDKTAVYCRTLPVPLPANGLEDSGDARHPPAVQTRSGATRPFRLLAARVMRYVRGSNSCSDSADGAGGILQQLYGSSIGACGDLDARSGGSCRGGTAAFLQAGPTSPPYDLPCVMSPTGAPTMPPAGSVAGLLMPHVRHPAALLVEETRPVFGSQVTGSSRCYSVTGSAWDINTPSFGGFSPYCSSLIQGLPCTATAAAAISPGADASTSTTTIVALSSCAANALHSTPMLFVPPGGVNGSEGSSSRISQWFSRHAVLPGTSAPQIGAIGATVSMAGAAPPPPRSPDLPAEAYGQGFLQLIRAPGDSNGNSNGTCNRNSNNKSNRNRNRNRSGSGGGGNDGSIGETQGPRWSPGSLAAGLSRALRMQRSPPPPRQLQQAAMDASPVVLTAPSVRQQPSEGTNCGATAAATTATTAAA</sequence>
<feature type="non-terminal residue" evidence="2">
    <location>
        <position position="1"/>
    </location>
</feature>
<dbReference type="Proteomes" id="UP000722791">
    <property type="component" value="Unassembled WGS sequence"/>
</dbReference>
<name>A0A8J4GGQ8_9CHLO</name>
<protein>
    <submittedName>
        <fullName evidence="2">Uncharacterized protein</fullName>
    </submittedName>
</protein>
<evidence type="ECO:0000313" key="3">
    <source>
        <dbReference type="Proteomes" id="UP000722791"/>
    </source>
</evidence>
<gene>
    <name evidence="2" type="ORF">Vretimale_11006</name>
</gene>
<proteinExistence type="predicted"/>
<feature type="compositionally biased region" description="Polar residues" evidence="1">
    <location>
        <begin position="622"/>
        <end position="634"/>
    </location>
</feature>
<evidence type="ECO:0000256" key="1">
    <source>
        <dbReference type="SAM" id="MobiDB-lite"/>
    </source>
</evidence>
<feature type="non-terminal residue" evidence="2">
    <location>
        <position position="647"/>
    </location>
</feature>